<accession>A0A0P1BC78</accession>
<protein>
    <submittedName>
        <fullName evidence="2">Uncharacterized protein</fullName>
    </submittedName>
</protein>
<feature type="region of interest" description="Disordered" evidence="1">
    <location>
        <begin position="1"/>
        <end position="97"/>
    </location>
</feature>
<reference evidence="2 3" key="1">
    <citation type="submission" date="2014-09" db="EMBL/GenBank/DDBJ databases">
        <authorList>
            <person name="Magalhaes I.L.F."/>
            <person name="Oliveira U."/>
            <person name="Santos F.R."/>
            <person name="Vidigal T.H.D.A."/>
            <person name="Brescovit A.D."/>
            <person name="Santos A.J."/>
        </authorList>
    </citation>
    <scope>NUCLEOTIDE SEQUENCE [LARGE SCALE GENOMIC DNA]</scope>
</reference>
<dbReference type="AlphaFoldDB" id="A0A0P1BC78"/>
<evidence type="ECO:0000256" key="1">
    <source>
        <dbReference type="SAM" id="MobiDB-lite"/>
    </source>
</evidence>
<keyword evidence="3" id="KW-1185">Reference proteome</keyword>
<feature type="compositionally biased region" description="Low complexity" evidence="1">
    <location>
        <begin position="73"/>
        <end position="97"/>
    </location>
</feature>
<evidence type="ECO:0000313" key="3">
    <source>
        <dbReference type="Proteomes" id="UP000054845"/>
    </source>
</evidence>
<dbReference type="Proteomes" id="UP000054845">
    <property type="component" value="Unassembled WGS sequence"/>
</dbReference>
<proteinExistence type="predicted"/>
<evidence type="ECO:0000313" key="2">
    <source>
        <dbReference type="EMBL" id="CEH13084.1"/>
    </source>
</evidence>
<feature type="compositionally biased region" description="Polar residues" evidence="1">
    <location>
        <begin position="59"/>
        <end position="72"/>
    </location>
</feature>
<feature type="compositionally biased region" description="Low complexity" evidence="1">
    <location>
        <begin position="21"/>
        <end position="37"/>
    </location>
</feature>
<feature type="compositionally biased region" description="Polar residues" evidence="1">
    <location>
        <begin position="7"/>
        <end position="20"/>
    </location>
</feature>
<name>A0A0P1BC78_9BASI</name>
<organism evidence="2 3">
    <name type="scientific">Ceraceosorus bombacis</name>
    <dbReference type="NCBI Taxonomy" id="401625"/>
    <lineage>
        <taxon>Eukaryota</taxon>
        <taxon>Fungi</taxon>
        <taxon>Dikarya</taxon>
        <taxon>Basidiomycota</taxon>
        <taxon>Ustilaginomycotina</taxon>
        <taxon>Exobasidiomycetes</taxon>
        <taxon>Ceraceosorales</taxon>
        <taxon>Ceraceosoraceae</taxon>
        <taxon>Ceraceosorus</taxon>
    </lineage>
</organism>
<dbReference type="EMBL" id="CCYA01000199">
    <property type="protein sequence ID" value="CEH13084.1"/>
    <property type="molecule type" value="Genomic_DNA"/>
</dbReference>
<sequence length="239" mass="25014">MSRAHIVSQTSAHDASQSVKSSSLPLPAPSPSASSLLVARVTSASSSRHFPLDDDLQQPLHSSNTRSNVDLISSSSPHASPSSRPHTPSRATSARAAASSAFVKASQLIDRSELRREVAPRVSAKASDGRASGCCEGVEMTKSCASLMEAAPPISQKRSAHSNGRCRCRCTTSSAQAPQASSSPLPLPRTKQAAASFFCSSEEPPAARDARRSKLLRPVAVDCQRSAANCGALRAIDVR</sequence>